<dbReference type="EMBL" id="DVOS01000062">
    <property type="protein sequence ID" value="HIV23795.1"/>
    <property type="molecule type" value="Genomic_DNA"/>
</dbReference>
<protein>
    <submittedName>
        <fullName evidence="2">Uncharacterized protein</fullName>
    </submittedName>
</protein>
<feature type="transmembrane region" description="Helical" evidence="1">
    <location>
        <begin position="6"/>
        <end position="25"/>
    </location>
</feature>
<evidence type="ECO:0000256" key="1">
    <source>
        <dbReference type="SAM" id="Phobius"/>
    </source>
</evidence>
<sequence>MSTFLKVLLVLLVILVIALIVLYFVGKRLQKKQAAQQEQMEAAKQTVSMLIIDKKMLPIKQSGLPQMVIDQTPKLMRRSKLPIVKAKVGPKIMTLVADSKAYELIPVKKEVKAVVSGIYIMDVKGIRGPLEAPPKKLKFWARQKARFSRKNAE</sequence>
<gene>
    <name evidence="2" type="ORF">IAC80_07615</name>
</gene>
<keyword evidence="1" id="KW-1133">Transmembrane helix</keyword>
<keyword evidence="1" id="KW-0472">Membrane</keyword>
<proteinExistence type="predicted"/>
<dbReference type="Proteomes" id="UP000886889">
    <property type="component" value="Unassembled WGS sequence"/>
</dbReference>
<reference evidence="2" key="1">
    <citation type="submission" date="2020-10" db="EMBL/GenBank/DDBJ databases">
        <authorList>
            <person name="Gilroy R."/>
        </authorList>
    </citation>
    <scope>NUCLEOTIDE SEQUENCE</scope>
    <source>
        <strain evidence="2">ChiBcec6-7307</strain>
    </source>
</reference>
<name>A0A9D1P0S3_9FIRM</name>
<evidence type="ECO:0000313" key="3">
    <source>
        <dbReference type="Proteomes" id="UP000886889"/>
    </source>
</evidence>
<organism evidence="2 3">
    <name type="scientific">Candidatus Merdiplasma excrementigallinarum</name>
    <dbReference type="NCBI Taxonomy" id="2840864"/>
    <lineage>
        <taxon>Bacteria</taxon>
        <taxon>Bacillati</taxon>
        <taxon>Bacillota</taxon>
        <taxon>Clostridia</taxon>
        <taxon>Lachnospirales</taxon>
        <taxon>Lachnospiraceae</taxon>
        <taxon>Lachnospiraceae incertae sedis</taxon>
        <taxon>Candidatus Merdiplasma</taxon>
    </lineage>
</organism>
<keyword evidence="1" id="KW-0812">Transmembrane</keyword>
<evidence type="ECO:0000313" key="2">
    <source>
        <dbReference type="EMBL" id="HIV23795.1"/>
    </source>
</evidence>
<reference evidence="2" key="2">
    <citation type="journal article" date="2021" name="PeerJ">
        <title>Extensive microbial diversity within the chicken gut microbiome revealed by metagenomics and culture.</title>
        <authorList>
            <person name="Gilroy R."/>
            <person name="Ravi A."/>
            <person name="Getino M."/>
            <person name="Pursley I."/>
            <person name="Horton D.L."/>
            <person name="Alikhan N.F."/>
            <person name="Baker D."/>
            <person name="Gharbi K."/>
            <person name="Hall N."/>
            <person name="Watson M."/>
            <person name="Adriaenssens E.M."/>
            <person name="Foster-Nyarko E."/>
            <person name="Jarju S."/>
            <person name="Secka A."/>
            <person name="Antonio M."/>
            <person name="Oren A."/>
            <person name="Chaudhuri R.R."/>
            <person name="La Ragione R."/>
            <person name="Hildebrand F."/>
            <person name="Pallen M.J."/>
        </authorList>
    </citation>
    <scope>NUCLEOTIDE SEQUENCE</scope>
    <source>
        <strain evidence="2">ChiBcec6-7307</strain>
    </source>
</reference>
<accession>A0A9D1P0S3</accession>
<comment type="caution">
    <text evidence="2">The sequence shown here is derived from an EMBL/GenBank/DDBJ whole genome shotgun (WGS) entry which is preliminary data.</text>
</comment>
<dbReference type="AlphaFoldDB" id="A0A9D1P0S3"/>